<keyword evidence="2" id="KW-0489">Methyltransferase</keyword>
<dbReference type="GO" id="GO:0032259">
    <property type="term" value="P:methylation"/>
    <property type="evidence" value="ECO:0007669"/>
    <property type="project" value="UniProtKB-KW"/>
</dbReference>
<dbReference type="EC" id="2.1.1.-" evidence="2"/>
<feature type="domain" description="Methyltransferase type 11" evidence="1">
    <location>
        <begin position="8"/>
        <end position="84"/>
    </location>
</feature>
<name>A0ABV6C3Y1_9ACTN</name>
<protein>
    <submittedName>
        <fullName evidence="2">Class I SAM-dependent methyltransferase</fullName>
        <ecNumber evidence="2">2.1.1.-</ecNumber>
    </submittedName>
</protein>
<keyword evidence="3" id="KW-1185">Reference proteome</keyword>
<feature type="non-terminal residue" evidence="2">
    <location>
        <position position="1"/>
    </location>
</feature>
<dbReference type="Pfam" id="PF08241">
    <property type="entry name" value="Methyltransf_11"/>
    <property type="match status" value="1"/>
</dbReference>
<gene>
    <name evidence="2" type="ORF">ACFFRE_09625</name>
</gene>
<dbReference type="PANTHER" id="PTHR43591">
    <property type="entry name" value="METHYLTRANSFERASE"/>
    <property type="match status" value="1"/>
</dbReference>
<dbReference type="InterPro" id="IPR029063">
    <property type="entry name" value="SAM-dependent_MTases_sf"/>
</dbReference>
<evidence type="ECO:0000259" key="1">
    <source>
        <dbReference type="Pfam" id="PF08241"/>
    </source>
</evidence>
<comment type="caution">
    <text evidence="2">The sequence shown here is derived from an EMBL/GenBank/DDBJ whole genome shotgun (WGS) entry which is preliminary data.</text>
</comment>
<reference evidence="2 3" key="1">
    <citation type="submission" date="2024-09" db="EMBL/GenBank/DDBJ databases">
        <authorList>
            <person name="Sun Q."/>
            <person name="Mori K."/>
        </authorList>
    </citation>
    <scope>NUCLEOTIDE SEQUENCE [LARGE SCALE GENOMIC DNA]</scope>
    <source>
        <strain evidence="2 3">JCM 15389</strain>
    </source>
</reference>
<organism evidence="2 3">
    <name type="scientific">Aciditerrimonas ferrireducens</name>
    <dbReference type="NCBI Taxonomy" id="667306"/>
    <lineage>
        <taxon>Bacteria</taxon>
        <taxon>Bacillati</taxon>
        <taxon>Actinomycetota</taxon>
        <taxon>Acidimicrobiia</taxon>
        <taxon>Acidimicrobiales</taxon>
        <taxon>Acidimicrobiaceae</taxon>
        <taxon>Aciditerrimonas</taxon>
    </lineage>
</organism>
<keyword evidence="2" id="KW-0808">Transferase</keyword>
<dbReference type="Gene3D" id="3.40.50.150">
    <property type="entry name" value="Vaccinia Virus protein VP39"/>
    <property type="match status" value="1"/>
</dbReference>
<dbReference type="Proteomes" id="UP001589788">
    <property type="component" value="Unassembled WGS sequence"/>
</dbReference>
<dbReference type="EMBL" id="JBHLYQ010000098">
    <property type="protein sequence ID" value="MFC0082400.1"/>
    <property type="molecule type" value="Genomic_DNA"/>
</dbReference>
<dbReference type="RefSeq" id="WP_377789976.1">
    <property type="nucleotide sequence ID" value="NZ_JBHLYQ010000098.1"/>
</dbReference>
<accession>A0ABV6C3Y1</accession>
<evidence type="ECO:0000313" key="2">
    <source>
        <dbReference type="EMBL" id="MFC0082400.1"/>
    </source>
</evidence>
<dbReference type="InterPro" id="IPR013216">
    <property type="entry name" value="Methyltransf_11"/>
</dbReference>
<proteinExistence type="predicted"/>
<dbReference type="CDD" id="cd02440">
    <property type="entry name" value="AdoMet_MTases"/>
    <property type="match status" value="1"/>
</dbReference>
<dbReference type="SUPFAM" id="SSF53335">
    <property type="entry name" value="S-adenosyl-L-methionine-dependent methyltransferases"/>
    <property type="match status" value="1"/>
</dbReference>
<dbReference type="PANTHER" id="PTHR43591:SF24">
    <property type="entry name" value="2-METHOXY-6-POLYPRENYL-1,4-BENZOQUINOL METHYLASE, MITOCHONDRIAL"/>
    <property type="match status" value="1"/>
</dbReference>
<evidence type="ECO:0000313" key="3">
    <source>
        <dbReference type="Proteomes" id="UP001589788"/>
    </source>
</evidence>
<sequence>RVVALDAGAEEVAQVRATAYAMAEAGELAEGGSVLAVRGDARALPFPSGSFDRVVAAEVLEHIPDDQRAIGELARVLKPGGVLAVTVPRFGPEALNWLLSREYHDVPGGHVRIYRRGQLAARLRLGGLRPVERHHAHGLHSPYWWLKCLVGVGRDDHPLVQAYHRLLVKDIVEGPRWTRAADRLLSPVWGKSLVVYAVKLA</sequence>
<dbReference type="GO" id="GO:0008168">
    <property type="term" value="F:methyltransferase activity"/>
    <property type="evidence" value="ECO:0007669"/>
    <property type="project" value="UniProtKB-KW"/>
</dbReference>